<dbReference type="SUPFAM" id="SSF50494">
    <property type="entry name" value="Trypsin-like serine proteases"/>
    <property type="match status" value="1"/>
</dbReference>
<name>A0A7W9G8R9_9ACTN</name>
<comment type="caution">
    <text evidence="2">The sequence shown here is derived from an EMBL/GenBank/DDBJ whole genome shotgun (WGS) entry which is preliminary data.</text>
</comment>
<gene>
    <name evidence="2" type="ORF">HD596_005998</name>
</gene>
<proteinExistence type="predicted"/>
<feature type="chain" id="PRO_5031255956" description="V8-like Glu-specific endopeptidase" evidence="1">
    <location>
        <begin position="25"/>
        <end position="343"/>
    </location>
</feature>
<dbReference type="Gene3D" id="2.40.10.10">
    <property type="entry name" value="Trypsin-like serine proteases"/>
    <property type="match status" value="2"/>
</dbReference>
<reference evidence="2 3" key="1">
    <citation type="submission" date="2020-08" db="EMBL/GenBank/DDBJ databases">
        <title>Sequencing the genomes of 1000 actinobacteria strains.</title>
        <authorList>
            <person name="Klenk H.-P."/>
        </authorList>
    </citation>
    <scope>NUCLEOTIDE SEQUENCE [LARGE SCALE GENOMIC DNA]</scope>
    <source>
        <strain evidence="2 3">DSM 45507</strain>
    </source>
</reference>
<dbReference type="AlphaFoldDB" id="A0A7W9G8R9"/>
<dbReference type="RefSeq" id="WP_185072584.1">
    <property type="nucleotide sequence ID" value="NZ_JACHMB010000001.1"/>
</dbReference>
<accession>A0A7W9G8R9</accession>
<sequence length="343" mass="35287">MKRTSVALLVGLLGSGLVASPAGAASVWSAPLASQTTAVEAATFWLGDGGANLKNATPYSVQTAVDDVSPRGDVPADGKPGSVPPIAPATPGEANATSGKVFFVGADGLPHWCTGTAVQSQYRNLVATAAHCVYDTQRSDATLGKWVFVPGYSDGTAPRGLYVGKQAFTHYDFPAYGDYDRDYAFVNVYSGLVSSASGELSNGGRLVDSVGGQGLAWNQPLGSSVEVLGYPAGSHPDGKQFYTGDSLESSKGDTTAAMAPSVKAEELAAVGSPFTGEGALGSSWLLHYDKSSRTGLLNGITAGVSDTDGNLRYDTSLSPYFDGELSEVYRAAATMWSGTVLPA</sequence>
<keyword evidence="3" id="KW-1185">Reference proteome</keyword>
<evidence type="ECO:0000313" key="3">
    <source>
        <dbReference type="Proteomes" id="UP000579153"/>
    </source>
</evidence>
<feature type="signal peptide" evidence="1">
    <location>
        <begin position="1"/>
        <end position="24"/>
    </location>
</feature>
<evidence type="ECO:0008006" key="4">
    <source>
        <dbReference type="Google" id="ProtNLM"/>
    </source>
</evidence>
<protein>
    <recommendedName>
        <fullName evidence="4">V8-like Glu-specific endopeptidase</fullName>
    </recommendedName>
</protein>
<dbReference type="Proteomes" id="UP000579153">
    <property type="component" value="Unassembled WGS sequence"/>
</dbReference>
<dbReference type="InterPro" id="IPR009003">
    <property type="entry name" value="Peptidase_S1_PA"/>
</dbReference>
<organism evidence="2 3">
    <name type="scientific">Nonomuraea jabiensis</name>
    <dbReference type="NCBI Taxonomy" id="882448"/>
    <lineage>
        <taxon>Bacteria</taxon>
        <taxon>Bacillati</taxon>
        <taxon>Actinomycetota</taxon>
        <taxon>Actinomycetes</taxon>
        <taxon>Streptosporangiales</taxon>
        <taxon>Streptosporangiaceae</taxon>
        <taxon>Nonomuraea</taxon>
    </lineage>
</organism>
<dbReference type="InterPro" id="IPR043504">
    <property type="entry name" value="Peptidase_S1_PA_chymotrypsin"/>
</dbReference>
<dbReference type="EMBL" id="JACHMB010000001">
    <property type="protein sequence ID" value="MBB5779242.1"/>
    <property type="molecule type" value="Genomic_DNA"/>
</dbReference>
<keyword evidence="1" id="KW-0732">Signal</keyword>
<evidence type="ECO:0000313" key="2">
    <source>
        <dbReference type="EMBL" id="MBB5779242.1"/>
    </source>
</evidence>
<evidence type="ECO:0000256" key="1">
    <source>
        <dbReference type="SAM" id="SignalP"/>
    </source>
</evidence>